<dbReference type="AlphaFoldDB" id="A0A222EPA7"/>
<organism evidence="1 2">
    <name type="scientific">Spiroplasma corruscae</name>
    <dbReference type="NCBI Taxonomy" id="216934"/>
    <lineage>
        <taxon>Bacteria</taxon>
        <taxon>Bacillati</taxon>
        <taxon>Mycoplasmatota</taxon>
        <taxon>Mollicutes</taxon>
        <taxon>Entomoplasmatales</taxon>
        <taxon>Spiroplasmataceae</taxon>
        <taxon>Spiroplasma</taxon>
    </lineage>
</organism>
<sequence>MNKIELNNLLINDLSIINEQLDKVKLGKDINNIIKKNIYLIRNKLKGSLDIKTHGSYSINNVYNFDDYISVDLIAIKHVSKKIYMKYQKEFDTNDHFVSCIICNSNLILFKKIINIYLKDKDVKVKWKEKNYSLPTSNEIITFKDSLIIHINYENQKEIRINLRTSIKHADYPLIICNKTMYRRTFTLEYTKIYKTLNKLTLKKLQLLYFYIRVKYKNKISKKRELTLKLEILQDLQLQLLKNKYFQIWLDTTFEKVFKSPKEVELLLESKLIYYKKYRKIDKLYRLIKLKNLKWVYLCSYKSIKRFLDFYLDFCDGYINNIEENYSNEIMFYYDSVAYLKNKLDTNNFSVKKNNKLYDEIDIKIITKTIYPYDKNNGLFLVFLKFFKFEII</sequence>
<keyword evidence="2" id="KW-1185">Reference proteome</keyword>
<dbReference type="RefSeq" id="WP_094048535.1">
    <property type="nucleotide sequence ID" value="NZ_CP022535.1"/>
</dbReference>
<protein>
    <submittedName>
        <fullName evidence="1">Uncharacterized protein</fullName>
    </submittedName>
</protein>
<evidence type="ECO:0000313" key="2">
    <source>
        <dbReference type="Proteomes" id="UP000203229"/>
    </source>
</evidence>
<proteinExistence type="predicted"/>
<name>A0A222EPA7_9MOLU</name>
<reference evidence="1 2" key="1">
    <citation type="submission" date="2017-07" db="EMBL/GenBank/DDBJ databases">
        <title>Complete genome sequence of Spiroplasma corruscae EC-1 (DSM 19793).</title>
        <authorList>
            <person name="Tsai Y.-M."/>
            <person name="Lo W.-S."/>
            <person name="Kuo C.-H."/>
        </authorList>
    </citation>
    <scope>NUCLEOTIDE SEQUENCE [LARGE SCALE GENOMIC DNA]</scope>
    <source>
        <strain evidence="1 2">EC-1</strain>
    </source>
</reference>
<accession>A0A222EPA7</accession>
<evidence type="ECO:0000313" key="1">
    <source>
        <dbReference type="EMBL" id="ASP28103.1"/>
    </source>
</evidence>
<gene>
    <name evidence="1" type="ORF">SCORR_v1c03290</name>
</gene>
<dbReference type="OrthoDB" id="388054at2"/>
<dbReference type="EMBL" id="CP022535">
    <property type="protein sequence ID" value="ASP28103.1"/>
    <property type="molecule type" value="Genomic_DNA"/>
</dbReference>
<dbReference type="KEGG" id="scou:SCORR_v1c03290"/>
<dbReference type="Proteomes" id="UP000203229">
    <property type="component" value="Chromosome"/>
</dbReference>